<feature type="chain" id="PRO_5016311294" evidence="2">
    <location>
        <begin position="21"/>
        <end position="240"/>
    </location>
</feature>
<sequence>MLHLWHVVSAFALLLLQARALEFAFTTFSCNEVRFTYALDQNTWERQANVLLINYRDETIAAVDINSPSGTGSFDPTVITEAARYDFTVALGSDACDVFATDGACFEAGRNQLYALTISQQATCDGEGTGDADATSNLPADGAQSSEADEADNQALNSAVVPDDIAHTAGAVTVSVGSAEASSTGSGAQTATPTSSAAPTTATLIPLPLSSTAPAANAASARAGWSGAAVLAALVLAAAV</sequence>
<protein>
    <submittedName>
        <fullName evidence="3">Uncharacterized protein</fullName>
    </submittedName>
</protein>
<organism evidence="3 4">
    <name type="scientific">Tilletiopsis washingtonensis</name>
    <dbReference type="NCBI Taxonomy" id="58919"/>
    <lineage>
        <taxon>Eukaryota</taxon>
        <taxon>Fungi</taxon>
        <taxon>Dikarya</taxon>
        <taxon>Basidiomycota</taxon>
        <taxon>Ustilaginomycotina</taxon>
        <taxon>Exobasidiomycetes</taxon>
        <taxon>Entylomatales</taxon>
        <taxon>Entylomatales incertae sedis</taxon>
        <taxon>Tilletiopsis</taxon>
    </lineage>
</organism>
<evidence type="ECO:0000256" key="2">
    <source>
        <dbReference type="SAM" id="SignalP"/>
    </source>
</evidence>
<dbReference type="Proteomes" id="UP000245946">
    <property type="component" value="Unassembled WGS sequence"/>
</dbReference>
<proteinExistence type="predicted"/>
<dbReference type="RefSeq" id="XP_025595570.1">
    <property type="nucleotide sequence ID" value="XM_025744417.1"/>
</dbReference>
<reference evidence="3 4" key="1">
    <citation type="journal article" date="2018" name="Mol. Biol. Evol.">
        <title>Broad Genomic Sampling Reveals a Smut Pathogenic Ancestry of the Fungal Clade Ustilaginomycotina.</title>
        <authorList>
            <person name="Kijpornyongpan T."/>
            <person name="Mondo S.J."/>
            <person name="Barry K."/>
            <person name="Sandor L."/>
            <person name="Lee J."/>
            <person name="Lipzen A."/>
            <person name="Pangilinan J."/>
            <person name="LaButti K."/>
            <person name="Hainaut M."/>
            <person name="Henrissat B."/>
            <person name="Grigoriev I.V."/>
            <person name="Spatafora J.W."/>
            <person name="Aime M.C."/>
        </authorList>
    </citation>
    <scope>NUCLEOTIDE SEQUENCE [LARGE SCALE GENOMIC DNA]</scope>
    <source>
        <strain evidence="3 4">MCA 4186</strain>
    </source>
</reference>
<name>A0A316Z176_9BASI</name>
<evidence type="ECO:0000313" key="4">
    <source>
        <dbReference type="Proteomes" id="UP000245946"/>
    </source>
</evidence>
<keyword evidence="2" id="KW-0732">Signal</keyword>
<dbReference type="GeneID" id="37271961"/>
<dbReference type="AlphaFoldDB" id="A0A316Z176"/>
<feature type="compositionally biased region" description="Polar residues" evidence="1">
    <location>
        <begin position="134"/>
        <end position="146"/>
    </location>
</feature>
<dbReference type="EMBL" id="KZ819305">
    <property type="protein sequence ID" value="PWN95291.1"/>
    <property type="molecule type" value="Genomic_DNA"/>
</dbReference>
<evidence type="ECO:0000313" key="3">
    <source>
        <dbReference type="EMBL" id="PWN95291.1"/>
    </source>
</evidence>
<gene>
    <name evidence="3" type="ORF">FA09DRAFT_341220</name>
</gene>
<feature type="region of interest" description="Disordered" evidence="1">
    <location>
        <begin position="125"/>
        <end position="152"/>
    </location>
</feature>
<evidence type="ECO:0000256" key="1">
    <source>
        <dbReference type="SAM" id="MobiDB-lite"/>
    </source>
</evidence>
<keyword evidence="4" id="KW-1185">Reference proteome</keyword>
<feature type="signal peptide" evidence="2">
    <location>
        <begin position="1"/>
        <end position="20"/>
    </location>
</feature>
<accession>A0A316Z176</accession>